<evidence type="ECO:0000313" key="1">
    <source>
        <dbReference type="EMBL" id="QBH12186.1"/>
    </source>
</evidence>
<evidence type="ECO:0000313" key="3">
    <source>
        <dbReference type="Proteomes" id="UP000248798"/>
    </source>
</evidence>
<gene>
    <name evidence="2" type="ORF">DO021_02985</name>
    <name evidence="1" type="ORF">EYB58_04135</name>
</gene>
<dbReference type="EMBL" id="QLNI01000004">
    <property type="protein sequence ID" value="RAM03491.1"/>
    <property type="molecule type" value="Genomic_DNA"/>
</dbReference>
<accession>A0A328FFT3</accession>
<reference evidence="2 3" key="1">
    <citation type="submission" date="2018-06" db="EMBL/GenBank/DDBJ databases">
        <title>Complete Genome Sequence of Desulfobacter hydrogenophilus (DSM3380).</title>
        <authorList>
            <person name="Marietou A."/>
            <person name="Schreiber L."/>
            <person name="Marshall I."/>
            <person name="Jorgensen B."/>
        </authorList>
    </citation>
    <scope>NUCLEOTIDE SEQUENCE [LARGE SCALE GENOMIC DNA]</scope>
    <source>
        <strain evidence="2 3">DSM 3380</strain>
    </source>
</reference>
<dbReference type="Proteomes" id="UP000293902">
    <property type="component" value="Chromosome"/>
</dbReference>
<keyword evidence="4" id="KW-1185">Reference proteome</keyword>
<dbReference type="Proteomes" id="UP000248798">
    <property type="component" value="Unassembled WGS sequence"/>
</dbReference>
<dbReference type="EMBL" id="CP036313">
    <property type="protein sequence ID" value="QBH12186.1"/>
    <property type="molecule type" value="Genomic_DNA"/>
</dbReference>
<proteinExistence type="predicted"/>
<name>A0A328FFT3_9BACT</name>
<dbReference type="RefSeq" id="WP_111953558.1">
    <property type="nucleotide sequence ID" value="NZ_CP036313.1"/>
</dbReference>
<sequence>MESAIKLKTVDVKSLSRADLETAYLSLLKVSLMKTKLIESMGNLMNPRHQPVGPIPLKGIIHMQKFKVIKEGIHET</sequence>
<reference evidence="1 4" key="2">
    <citation type="submission" date="2019-02" db="EMBL/GenBank/DDBJ databases">
        <title>Complete genome sequence of Desulfobacter hydrogenophilus AcRS1.</title>
        <authorList>
            <person name="Marietou A."/>
            <person name="Lund M.B."/>
            <person name="Marshall I.P.G."/>
            <person name="Schreiber L."/>
            <person name="Jorgensen B."/>
        </authorList>
    </citation>
    <scope>NUCLEOTIDE SEQUENCE [LARGE SCALE GENOMIC DNA]</scope>
    <source>
        <strain evidence="1 4">AcRS1</strain>
    </source>
</reference>
<organism evidence="2 3">
    <name type="scientific">Desulfobacter hydrogenophilus</name>
    <dbReference type="NCBI Taxonomy" id="2291"/>
    <lineage>
        <taxon>Bacteria</taxon>
        <taxon>Pseudomonadati</taxon>
        <taxon>Thermodesulfobacteriota</taxon>
        <taxon>Desulfobacteria</taxon>
        <taxon>Desulfobacterales</taxon>
        <taxon>Desulfobacteraceae</taxon>
        <taxon>Desulfobacter</taxon>
    </lineage>
</organism>
<protein>
    <submittedName>
        <fullName evidence="2">Uncharacterized protein</fullName>
    </submittedName>
</protein>
<dbReference type="AlphaFoldDB" id="A0A328FFT3"/>
<evidence type="ECO:0000313" key="2">
    <source>
        <dbReference type="EMBL" id="RAM03491.1"/>
    </source>
</evidence>
<evidence type="ECO:0000313" key="4">
    <source>
        <dbReference type="Proteomes" id="UP000293902"/>
    </source>
</evidence>